<protein>
    <recommendedName>
        <fullName evidence="7">Type II secretion system protein GspF domain-containing protein</fullName>
    </recommendedName>
</protein>
<evidence type="ECO:0000256" key="2">
    <source>
        <dbReference type="ARBA" id="ARBA00022475"/>
    </source>
</evidence>
<dbReference type="AlphaFoldDB" id="A0A965GBY1"/>
<dbReference type="Proteomes" id="UP000740727">
    <property type="component" value="Unassembled WGS sequence"/>
</dbReference>
<feature type="transmembrane region" description="Helical" evidence="6">
    <location>
        <begin position="62"/>
        <end position="80"/>
    </location>
</feature>
<evidence type="ECO:0000259" key="7">
    <source>
        <dbReference type="Pfam" id="PF00482"/>
    </source>
</evidence>
<feature type="transmembrane region" description="Helical" evidence="6">
    <location>
        <begin position="6"/>
        <end position="24"/>
    </location>
</feature>
<keyword evidence="4 6" id="KW-1133">Transmembrane helix</keyword>
<dbReference type="Pfam" id="PF00482">
    <property type="entry name" value="T2SSF"/>
    <property type="match status" value="1"/>
</dbReference>
<evidence type="ECO:0000256" key="4">
    <source>
        <dbReference type="ARBA" id="ARBA00022989"/>
    </source>
</evidence>
<evidence type="ECO:0000256" key="1">
    <source>
        <dbReference type="ARBA" id="ARBA00004651"/>
    </source>
</evidence>
<feature type="transmembrane region" description="Helical" evidence="6">
    <location>
        <begin position="267"/>
        <end position="288"/>
    </location>
</feature>
<evidence type="ECO:0000256" key="3">
    <source>
        <dbReference type="ARBA" id="ARBA00022692"/>
    </source>
</evidence>
<evidence type="ECO:0000313" key="8">
    <source>
        <dbReference type="EMBL" id="NBR93318.1"/>
    </source>
</evidence>
<organism evidence="8 9">
    <name type="scientific">Candidatus Fonsibacter lacus</name>
    <dbReference type="NCBI Taxonomy" id="2576439"/>
    <lineage>
        <taxon>Bacteria</taxon>
        <taxon>Pseudomonadati</taxon>
        <taxon>Pseudomonadota</taxon>
        <taxon>Alphaproteobacteria</taxon>
        <taxon>Candidatus Pelagibacterales</taxon>
        <taxon>Candidatus Pelagibacterales incertae sedis</taxon>
        <taxon>Candidatus Fonsibacter</taxon>
    </lineage>
</organism>
<proteinExistence type="predicted"/>
<accession>A0A965GBY1</accession>
<dbReference type="InterPro" id="IPR018076">
    <property type="entry name" value="T2SS_GspF_dom"/>
</dbReference>
<name>A0A965GBY1_9PROT</name>
<feature type="domain" description="Type II secretion system protein GspF" evidence="7">
    <location>
        <begin position="184"/>
        <end position="282"/>
    </location>
</feature>
<keyword evidence="3 6" id="KW-0812">Transmembrane</keyword>
<dbReference type="PANTHER" id="PTHR35007">
    <property type="entry name" value="INTEGRAL MEMBRANE PROTEIN-RELATED"/>
    <property type="match status" value="1"/>
</dbReference>
<dbReference type="GO" id="GO:0005886">
    <property type="term" value="C:plasma membrane"/>
    <property type="evidence" value="ECO:0007669"/>
    <property type="project" value="UniProtKB-SubCell"/>
</dbReference>
<keyword evidence="2" id="KW-1003">Cell membrane</keyword>
<dbReference type="EMBL" id="RFXN01000002">
    <property type="protein sequence ID" value="NBR93318.1"/>
    <property type="molecule type" value="Genomic_DNA"/>
</dbReference>
<comment type="subcellular location">
    <subcellularLocation>
        <location evidence="1">Cell membrane</location>
        <topology evidence="1">Multi-pass membrane protein</topology>
    </subcellularLocation>
</comment>
<comment type="caution">
    <text evidence="8">The sequence shown here is derived from an EMBL/GenBank/DDBJ whole genome shotgun (WGS) entry which is preliminary data.</text>
</comment>
<reference evidence="8" key="1">
    <citation type="submission" date="2018-10" db="EMBL/GenBank/DDBJ databases">
        <title>Iterative Subtractive Binning of Freshwater Chronoseries Metagenomes Recovers Nearly Complete Genomes from over Four Hundred Novel Species.</title>
        <authorList>
            <person name="Rodriguez-R L.M."/>
            <person name="Tsementzi D."/>
            <person name="Luo C."/>
            <person name="Konstantinidis K.T."/>
        </authorList>
    </citation>
    <scope>NUCLEOTIDE SEQUENCE</scope>
    <source>
        <strain evidence="8">WB5_2A_028</strain>
    </source>
</reference>
<evidence type="ECO:0000313" key="9">
    <source>
        <dbReference type="Proteomes" id="UP000740727"/>
    </source>
</evidence>
<keyword evidence="5 6" id="KW-0472">Membrane</keyword>
<gene>
    <name evidence="8" type="ORF">EBT44_00380</name>
</gene>
<evidence type="ECO:0000256" key="6">
    <source>
        <dbReference type="SAM" id="Phobius"/>
    </source>
</evidence>
<evidence type="ECO:0000256" key="5">
    <source>
        <dbReference type="ARBA" id="ARBA00023136"/>
    </source>
</evidence>
<dbReference type="PANTHER" id="PTHR35007:SF2">
    <property type="entry name" value="PILUS ASSEMBLE PROTEIN"/>
    <property type="match status" value="1"/>
</dbReference>
<sequence>MPNTLPELFALLLLIGGVLIYQATHIPRHFKKGNDLQTNFISKINNHISDIVKISGVTTKEIILVILLKILLLMLSLYFLSCLFDLSKFQEFFIFLAGVGFIIRQELTRKIKAIVRYQRDVEYEFSSFAETLALAVNSGLSFTAAFVKSIHEFVGPLNDRIEISKKTAYIKRNLHPRAKRRRNKSPLQLELINILNEIQEMRTIPQILDKFSTRVNSQVISDFADAIILSLTRGTPISLMISEHARSIREKDHREMLERAGKAEIKMMMPIVFLLLPISVLFALWPSFQQLQHMVALS</sequence>